<keyword evidence="1" id="KW-0378">Hydrolase</keyword>
<keyword evidence="2" id="KW-1185">Reference proteome</keyword>
<organism evidence="1 2">
    <name type="scientific">Chitinophaga rupis</name>
    <dbReference type="NCBI Taxonomy" id="573321"/>
    <lineage>
        <taxon>Bacteria</taxon>
        <taxon>Pseudomonadati</taxon>
        <taxon>Bacteroidota</taxon>
        <taxon>Chitinophagia</taxon>
        <taxon>Chitinophagales</taxon>
        <taxon>Chitinophagaceae</taxon>
        <taxon>Chitinophaga</taxon>
    </lineage>
</organism>
<dbReference type="EMBL" id="FOBB01000005">
    <property type="protein sequence ID" value="SEM59726.1"/>
    <property type="molecule type" value="Genomic_DNA"/>
</dbReference>
<dbReference type="AlphaFoldDB" id="A0A1H7ZN39"/>
<gene>
    <name evidence="1" type="ORF">SAMN04488505_105143</name>
</gene>
<dbReference type="Proteomes" id="UP000198984">
    <property type="component" value="Unassembled WGS sequence"/>
</dbReference>
<dbReference type="STRING" id="573321.SAMN04488505_105143"/>
<accession>A0A1H7ZN39</accession>
<dbReference type="InterPro" id="IPR029058">
    <property type="entry name" value="AB_hydrolase_fold"/>
</dbReference>
<protein>
    <submittedName>
        <fullName evidence="1">Dienelactone hydrolase</fullName>
    </submittedName>
</protein>
<reference evidence="1 2" key="1">
    <citation type="submission" date="2016-10" db="EMBL/GenBank/DDBJ databases">
        <authorList>
            <person name="de Groot N.N."/>
        </authorList>
    </citation>
    <scope>NUCLEOTIDE SEQUENCE [LARGE SCALE GENOMIC DNA]</scope>
    <source>
        <strain evidence="1 2">DSM 21039</strain>
    </source>
</reference>
<dbReference type="SUPFAM" id="SSF53474">
    <property type="entry name" value="alpha/beta-Hydrolases"/>
    <property type="match status" value="1"/>
</dbReference>
<name>A0A1H7ZN39_9BACT</name>
<evidence type="ECO:0000313" key="2">
    <source>
        <dbReference type="Proteomes" id="UP000198984"/>
    </source>
</evidence>
<dbReference type="Gene3D" id="3.40.50.1820">
    <property type="entry name" value="alpha/beta hydrolase"/>
    <property type="match status" value="1"/>
</dbReference>
<dbReference type="OrthoDB" id="9810066at2"/>
<evidence type="ECO:0000313" key="1">
    <source>
        <dbReference type="EMBL" id="SEM59726.1"/>
    </source>
</evidence>
<sequence length="220" mass="24373">MKCFFHDTVKIPVGKVILEAELTLPRGAESIVIFSHASSRSRFSRRYQKIAQELQQHGFGTLLLDLLTKEEDIAYYYTRSNIELLTGRLTGVTEWLEGFAPAAHLAIGYFAAGTGAAAALKAAYYLPHVQAVVCHGGRPDMAEDVLPLITTPVMLIAGDLDQDILAHNVFAFEKLLCRKKLLRITGAGQLFLENNAMPQVITGAVSWFNHCLKMQHHQPL</sequence>
<dbReference type="GO" id="GO:0016787">
    <property type="term" value="F:hydrolase activity"/>
    <property type="evidence" value="ECO:0007669"/>
    <property type="project" value="UniProtKB-KW"/>
</dbReference>
<dbReference type="RefSeq" id="WP_089916266.1">
    <property type="nucleotide sequence ID" value="NZ_FOBB01000005.1"/>
</dbReference>
<proteinExistence type="predicted"/>